<evidence type="ECO:0000313" key="3">
    <source>
        <dbReference type="Proteomes" id="UP000596742"/>
    </source>
</evidence>
<evidence type="ECO:0000259" key="1">
    <source>
        <dbReference type="Pfam" id="PF20266"/>
    </source>
</evidence>
<organism evidence="2 3">
    <name type="scientific">Mytilus galloprovincialis</name>
    <name type="common">Mediterranean mussel</name>
    <dbReference type="NCBI Taxonomy" id="29158"/>
    <lineage>
        <taxon>Eukaryota</taxon>
        <taxon>Metazoa</taxon>
        <taxon>Spiralia</taxon>
        <taxon>Lophotrochozoa</taxon>
        <taxon>Mollusca</taxon>
        <taxon>Bivalvia</taxon>
        <taxon>Autobranchia</taxon>
        <taxon>Pteriomorphia</taxon>
        <taxon>Mytilida</taxon>
        <taxon>Mytiloidea</taxon>
        <taxon>Mytilidae</taxon>
        <taxon>Mytilinae</taxon>
        <taxon>Mytilus</taxon>
    </lineage>
</organism>
<dbReference type="InterPro" id="IPR024810">
    <property type="entry name" value="MAB21L/cGLR"/>
</dbReference>
<dbReference type="PANTHER" id="PTHR10656:SF69">
    <property type="entry name" value="MAB-21-LIKE HHH_H2TH-LIKE DOMAIN-CONTAINING PROTEIN"/>
    <property type="match status" value="1"/>
</dbReference>
<feature type="domain" description="Mab-21-like HhH/H2TH-like" evidence="1">
    <location>
        <begin position="209"/>
        <end position="303"/>
    </location>
</feature>
<keyword evidence="3" id="KW-1185">Reference proteome</keyword>
<protein>
    <recommendedName>
        <fullName evidence="1">Mab-21-like HhH/H2TH-like domain-containing protein</fullName>
    </recommendedName>
</protein>
<gene>
    <name evidence="2" type="ORF">MGAL_10B051611</name>
</gene>
<dbReference type="Pfam" id="PF20266">
    <property type="entry name" value="Mab-21_C"/>
    <property type="match status" value="1"/>
</dbReference>
<proteinExistence type="predicted"/>
<reference evidence="2" key="1">
    <citation type="submission" date="2018-11" db="EMBL/GenBank/DDBJ databases">
        <authorList>
            <person name="Alioto T."/>
            <person name="Alioto T."/>
        </authorList>
    </citation>
    <scope>NUCLEOTIDE SEQUENCE</scope>
</reference>
<dbReference type="Gene3D" id="1.10.1410.40">
    <property type="match status" value="1"/>
</dbReference>
<dbReference type="SMART" id="SM01265">
    <property type="entry name" value="Mab-21"/>
    <property type="match status" value="1"/>
</dbReference>
<name>A0A8B6EM88_MYTGA</name>
<dbReference type="InterPro" id="IPR046906">
    <property type="entry name" value="Mab-21_HhH/H2TH-like"/>
</dbReference>
<comment type="caution">
    <text evidence="2">The sequence shown here is derived from an EMBL/GenBank/DDBJ whole genome shotgun (WGS) entry which is preliminary data.</text>
</comment>
<dbReference type="OrthoDB" id="6151876at2759"/>
<dbReference type="AlphaFoldDB" id="A0A8B6EM88"/>
<dbReference type="EMBL" id="UYJE01005275">
    <property type="protein sequence ID" value="VDI35866.1"/>
    <property type="molecule type" value="Genomic_DNA"/>
</dbReference>
<sequence length="614" mass="71285">MLRLMNTVCDNLSSDDNKVIITSGSFGEGLEMRGSDIDVMFVTKNINVHDKITPITFDPTKTHFSLMTDNSKPGFAMLRLISSPYPRMRNICEQFRGDKYLSNVLFKQNFLNEISPVVHGPCLSDINGHMDFANCLHSKYWVTSASRWPMRSSDTWPNEITKPTIINHGVLFVPIGAKGSPNEELEWRMSFSVGEKLLIYTFSHSQLLCYALMKILLKDIINSDSRCKNVLCSYYIKTIIFWISEELQPSVWTPENLIPCFMRCFSRLIYCVQYQVCHHYFIPENNLFENKIEGMDRDNLMETLRVLFSYGWRCILFSKQISHFPVLSCKFLNDKSVLCYEDINKLLKSNICVNVTSMRSKHNEFVRVVHNIITCNSKKLKYMHAYFLSVVCNKRCQSVYLSRTVSNKSQYRQYNMCLSYLLMNINHDAVSGWLMTASLFYKTNQYDKSLIIILYALSKCTLDKLFYRKELSVTQKRQVKSLLVQKKTVLHLLKFVLVDSVFFASPTFIPTELIMEGSGFEIPPVVYAHFLSFLCHNHQKNVRECRNSLRDLQLTITEDYFIGEDESLKSSSYYCLGTALQLMGDKVSAKQAFTETVKLLSRYPYAIKRLKRLF</sequence>
<accession>A0A8B6EM88</accession>
<dbReference type="PANTHER" id="PTHR10656">
    <property type="entry name" value="CELL FATE DETERMINING PROTEIN MAB21-RELATED"/>
    <property type="match status" value="1"/>
</dbReference>
<dbReference type="Proteomes" id="UP000596742">
    <property type="component" value="Unassembled WGS sequence"/>
</dbReference>
<evidence type="ECO:0000313" key="2">
    <source>
        <dbReference type="EMBL" id="VDI35866.1"/>
    </source>
</evidence>